<evidence type="ECO:0008006" key="3">
    <source>
        <dbReference type="Google" id="ProtNLM"/>
    </source>
</evidence>
<dbReference type="EMBL" id="AP025334">
    <property type="protein sequence ID" value="BDD51120.1"/>
    <property type="molecule type" value="Genomic_DNA"/>
</dbReference>
<dbReference type="Proteomes" id="UP001320460">
    <property type="component" value="Chromosome"/>
</dbReference>
<reference evidence="1 2" key="1">
    <citation type="submission" date="2021-12" db="EMBL/GenBank/DDBJ databases">
        <title>Complete genome sequence of Phytobacter diazotrophicus TA9734.</title>
        <authorList>
            <person name="Kubota H."/>
            <person name="Nakayama Y."/>
            <person name="Ariyoshi T."/>
        </authorList>
    </citation>
    <scope>NUCLEOTIDE SEQUENCE [LARGE SCALE GENOMIC DNA]</scope>
    <source>
        <strain evidence="1 2">TA9734</strain>
    </source>
</reference>
<organism evidence="1 2">
    <name type="scientific">Phytobacter diazotrophicus</name>
    <dbReference type="NCBI Taxonomy" id="395631"/>
    <lineage>
        <taxon>Bacteria</taxon>
        <taxon>Pseudomonadati</taxon>
        <taxon>Pseudomonadota</taxon>
        <taxon>Gammaproteobacteria</taxon>
        <taxon>Enterobacterales</taxon>
        <taxon>Enterobacteriaceae</taxon>
        <taxon>Phytobacter</taxon>
    </lineage>
</organism>
<accession>A0ABN6LSQ8</accession>
<dbReference type="RefSeq" id="WP_125124649.1">
    <property type="nucleotide sequence ID" value="NZ_AP025334.1"/>
</dbReference>
<evidence type="ECO:0000313" key="2">
    <source>
        <dbReference type="Proteomes" id="UP001320460"/>
    </source>
</evidence>
<gene>
    <name evidence="1" type="ORF">PDTA9734_26070</name>
</gene>
<sequence>MSEMIPAIPLAQQVTQNSIQSGPLPADQNITFLKQEGIRYLKAMAGQTWSNYNDSDPGVTILEQLCYALTELGYVNSFPIEDVLTGPDQRIAWAQQFFAAEEILTTGPITVEDYQRLVLDNVPEVDNVYLTPLLRGQAPTGWYQVAVDVADKALPAQDDGVKRLLARIDRLLNGQRNLGEGFLAPTLLKAQVINVTATLFMAPDADAQQVYAQINQALAGYVAPLAPRCGYGELRAQGLDACAIFNGPAMHNGWIPDGTVAAQKRCGIRLMDIVVCLSGVEGVQGVAGCRFSDTENDDADSISLQEGCVARLRFTPSSAQTEGATAGATAQHAALNALAQLQARHQNSSIDAKIDVAPPLPGGRYRNIAAYYSVQNTFPNIYAIGPNSLQADTPDYRVAQARQLKGYLMLFDQVMANQFAQLANLGNLFSFGFTRTPVTGPEDVGSLLTRPDPLRGIPDQPAIQTLFCQPLYNVPDVQALLLGGERFQYIAPDDPSDARLQTQLAWQRFQRDPFNAYHYGLVQAMESTENAEQRRDEMLSHLLARHGEPADVYNAIIDALQWSGGKLKTRIVVKSTWLLNLQALSSRRAQAGDSWRATPVTPPGRYHLSQEAYRQWKMACPPPMVPLIDALYLKSFDSPQAITAACARTTLPARGNDDVPLTLQAILQWRLRLKEAIVRGDGNVRIIERVLNEDGVCQRDGQWDLARLERQSHLPEQAFADFSTFELKCAILLGLPAHLRLLAATLGRLLQQPLFVEWLSAGSASPFRQPERDDPITGDVSLEKNAAGLAVSIGSRCVLQLPDTASLTVNDLQQYVDQLAWLGGVRQGMVLVEQGLLQTHPSAMPPDDAAPMSGLSATLVLPDYVMLTRDPAFLQSLDMLRQLHWPGHIALDVRQCNLGQMTMLINAWCQWYNLRLPDVTQSPPAFAPQATAALLNALHTGDNGRSDDGA</sequence>
<protein>
    <recommendedName>
        <fullName evidence="3">Virulence plasmid A protein</fullName>
    </recommendedName>
</protein>
<proteinExistence type="predicted"/>
<name>A0ABN6LSQ8_9ENTR</name>
<evidence type="ECO:0000313" key="1">
    <source>
        <dbReference type="EMBL" id="BDD51120.1"/>
    </source>
</evidence>
<keyword evidence="2" id="KW-1185">Reference proteome</keyword>